<comment type="catalytic activity">
    <reaction evidence="1">
        <text>Hydrolysis of (1-&gt;3)-beta-D-glucosidic linkages in (1-&gt;3)-beta-D-glucans.</text>
        <dbReference type="EC" id="3.2.1.39"/>
    </reaction>
</comment>
<feature type="region of interest" description="Disordered" evidence="9">
    <location>
        <begin position="1"/>
        <end position="26"/>
    </location>
</feature>
<gene>
    <name evidence="12" type="primary">ACF2</name>
    <name evidence="12" type="ORF">ATY40_BA7503183</name>
</gene>
<evidence type="ECO:0000256" key="1">
    <source>
        <dbReference type="ARBA" id="ARBA00000382"/>
    </source>
</evidence>
<proteinExistence type="inferred from homology"/>
<dbReference type="Gene3D" id="2.70.98.30">
    <property type="entry name" value="Golgi alpha-mannosidase II, domain 4"/>
    <property type="match status" value="1"/>
</dbReference>
<evidence type="ECO:0000256" key="8">
    <source>
        <dbReference type="ARBA" id="ARBA00023326"/>
    </source>
</evidence>
<keyword evidence="6" id="KW-0326">Glycosidase</keyword>
<dbReference type="GO" id="GO:0052861">
    <property type="term" value="F:endo-1,3(4)-beta-glucanase activity"/>
    <property type="evidence" value="ECO:0007669"/>
    <property type="project" value="InterPro"/>
</dbReference>
<dbReference type="Gene3D" id="1.20.5.420">
    <property type="entry name" value="Immunoglobulin FC, subunit C"/>
    <property type="match status" value="1"/>
</dbReference>
<dbReference type="GO" id="GO:0071555">
    <property type="term" value="P:cell wall organization"/>
    <property type="evidence" value="ECO:0007669"/>
    <property type="project" value="UniProtKB-KW"/>
</dbReference>
<dbReference type="InterPro" id="IPR005200">
    <property type="entry name" value="Endo-beta-glucanase"/>
</dbReference>
<comment type="similarity">
    <text evidence="2">Belongs to the glycosyl hydrolase 81 family.</text>
</comment>
<dbReference type="EC" id="3.2.1.39" evidence="3"/>
<evidence type="ECO:0000256" key="9">
    <source>
        <dbReference type="SAM" id="MobiDB-lite"/>
    </source>
</evidence>
<dbReference type="Gene3D" id="1.10.287.1170">
    <property type="entry name" value="glycoside hydrolase family 81 endo-[beta] glucanase"/>
    <property type="match status" value="1"/>
</dbReference>
<evidence type="ECO:0000256" key="6">
    <source>
        <dbReference type="ARBA" id="ARBA00023295"/>
    </source>
</evidence>
<dbReference type="AlphaFoldDB" id="A0A1B2JBL5"/>
<keyword evidence="5" id="KW-0119">Carbohydrate metabolism</keyword>
<organism evidence="12 13">
    <name type="scientific">Komagataella pastoris</name>
    <name type="common">Yeast</name>
    <name type="synonym">Pichia pastoris</name>
    <dbReference type="NCBI Taxonomy" id="4922"/>
    <lineage>
        <taxon>Eukaryota</taxon>
        <taxon>Fungi</taxon>
        <taxon>Dikarya</taxon>
        <taxon>Ascomycota</taxon>
        <taxon>Saccharomycotina</taxon>
        <taxon>Pichiomycetes</taxon>
        <taxon>Pichiales</taxon>
        <taxon>Pichiaceae</taxon>
        <taxon>Komagataella</taxon>
    </lineage>
</organism>
<dbReference type="PROSITE" id="PS52008">
    <property type="entry name" value="GH81"/>
    <property type="match status" value="1"/>
</dbReference>
<dbReference type="OrthoDB" id="4473401at2759"/>
<evidence type="ECO:0000259" key="10">
    <source>
        <dbReference type="Pfam" id="PF03639"/>
    </source>
</evidence>
<feature type="compositionally biased region" description="Polar residues" evidence="9">
    <location>
        <begin position="1"/>
        <end position="25"/>
    </location>
</feature>
<feature type="domain" description="Glycosyl hydrolase family 81 C-terminal" evidence="11">
    <location>
        <begin position="347"/>
        <end position="698"/>
    </location>
</feature>
<evidence type="ECO:0000256" key="7">
    <source>
        <dbReference type="ARBA" id="ARBA00023316"/>
    </source>
</evidence>
<protein>
    <recommendedName>
        <fullName evidence="3">glucan endo-1,3-beta-D-glucosidase</fullName>
        <ecNumber evidence="3">3.2.1.39</ecNumber>
    </recommendedName>
</protein>
<dbReference type="PANTHER" id="PTHR31983:SF0">
    <property type="entry name" value="GLUCAN ENDO-1,3-BETA-D-GLUCOSIDASE 2"/>
    <property type="match status" value="1"/>
</dbReference>
<accession>A0A1B2JBL5</accession>
<keyword evidence="4" id="KW-0378">Hydrolase</keyword>
<evidence type="ECO:0000256" key="5">
    <source>
        <dbReference type="ARBA" id="ARBA00023277"/>
    </source>
</evidence>
<dbReference type="Pfam" id="PF03639">
    <property type="entry name" value="Glyco_hydro_81"/>
    <property type="match status" value="1"/>
</dbReference>
<keyword evidence="7" id="KW-0961">Cell wall biogenesis/degradation</keyword>
<dbReference type="Proteomes" id="UP000094565">
    <property type="component" value="Chromosome 2"/>
</dbReference>
<sequence length="709" mass="78118">MSDTSGNLFQPVATSTPTRFPSATSPVGLPAGLSRNLREPLTAVQTNNFYGNILLGDQTTPIYTNPYALWYSRNTGDGFNGLAISQTSLSQRHFADGNPPQFFYSPVGIKYFVMSAREFESNIDIDLDTPRKFSINVNLTSGSSFVQFPVVQGMGFITGVYYNLIPYFHSAVGIRSVAGDTAPRTGIDKYRIELFDDSVWTLYVNSPQRIQFAQRGANSIIGSNSVHGAVIQLIRGSHSDMDEAAGCYPTAASVTGSVSGSDGVYSINYDTTGNSNSGNPLILALPHHVNTFTDSTNDARTGIRLDDQTHGTMVGVLTKKLEMRSTLPTNVSFEPWSQIPGFSAPSYSQTALTAIRTAAVNEGNNDIAAESNLDSMYFSGKVLSKYALVLWSAYYVVGDRQLTESILSKMKAAIERFSNNNQINGLAYDTTWKGVVSSGGLEGRPEVDFGNTYYNDHHFHYGYHVHAAAVTAHVDKALGGNWVDSIKDWVNTLIRDYANPSSADSHFPVFRAFDWYVGHSWAKGIIESTDGKDEESSSEDYHSYYGIKLWAKVIGDSAMEDRSNLMLGILNTSLNSYMLYRSDNTIMPSNFIPNKVCGIFFSNKVDHTTWFSNELVHIQGIHMLPITSLSSFVRDPQFTREEWETKLQAIVNSVDSGWRGILMLNLALFNPRASFDFFNNPDLPVRFLDDGMTKTWSLVYSAGVGGSPA</sequence>
<evidence type="ECO:0000313" key="13">
    <source>
        <dbReference type="Proteomes" id="UP000094565"/>
    </source>
</evidence>
<reference evidence="12 13" key="1">
    <citation type="submission" date="2016-02" db="EMBL/GenBank/DDBJ databases">
        <title>Comparative genomic and transcriptomic foundation for Pichia pastoris.</title>
        <authorList>
            <person name="Love K.R."/>
            <person name="Shah K.A."/>
            <person name="Whittaker C.A."/>
            <person name="Wu J."/>
            <person name="Bartlett M.C."/>
            <person name="Ma D."/>
            <person name="Leeson R.L."/>
            <person name="Priest M."/>
            <person name="Young S.K."/>
            <person name="Love J.C."/>
        </authorList>
    </citation>
    <scope>NUCLEOTIDE SEQUENCE [LARGE SCALE GENOMIC DNA]</scope>
    <source>
        <strain evidence="12 13">ATCC 28485</strain>
    </source>
</reference>
<dbReference type="EMBL" id="CP014585">
    <property type="protein sequence ID" value="ANZ75188.1"/>
    <property type="molecule type" value="Genomic_DNA"/>
</dbReference>
<keyword evidence="8" id="KW-0624">Polysaccharide degradation</keyword>
<dbReference type="GO" id="GO:0000272">
    <property type="term" value="P:polysaccharide catabolic process"/>
    <property type="evidence" value="ECO:0007669"/>
    <property type="project" value="UniProtKB-KW"/>
</dbReference>
<dbReference type="InterPro" id="IPR040720">
    <property type="entry name" value="GH81_C"/>
</dbReference>
<evidence type="ECO:0000259" key="11">
    <source>
        <dbReference type="Pfam" id="PF17652"/>
    </source>
</evidence>
<dbReference type="GO" id="GO:0042973">
    <property type="term" value="F:glucan endo-1,3-beta-D-glucosidase activity"/>
    <property type="evidence" value="ECO:0007669"/>
    <property type="project" value="UniProtKB-EC"/>
</dbReference>
<dbReference type="InterPro" id="IPR040451">
    <property type="entry name" value="GH81_N"/>
</dbReference>
<evidence type="ECO:0000313" key="12">
    <source>
        <dbReference type="EMBL" id="ANZ75188.1"/>
    </source>
</evidence>
<name>A0A1B2JBL5_PICPA</name>
<dbReference type="PANTHER" id="PTHR31983">
    <property type="entry name" value="ENDO-1,3(4)-BETA-GLUCANASE 1"/>
    <property type="match status" value="1"/>
</dbReference>
<keyword evidence="13" id="KW-1185">Reference proteome</keyword>
<dbReference type="GO" id="GO:0009986">
    <property type="term" value="C:cell surface"/>
    <property type="evidence" value="ECO:0007669"/>
    <property type="project" value="TreeGrafter"/>
</dbReference>
<dbReference type="Pfam" id="PF17652">
    <property type="entry name" value="Glyco_hydro81C"/>
    <property type="match status" value="1"/>
</dbReference>
<evidence type="ECO:0000256" key="4">
    <source>
        <dbReference type="ARBA" id="ARBA00022801"/>
    </source>
</evidence>
<evidence type="ECO:0000256" key="3">
    <source>
        <dbReference type="ARBA" id="ARBA00012780"/>
    </source>
</evidence>
<feature type="domain" description="Glycosyl hydrolase family 81 N-terminal" evidence="10">
    <location>
        <begin position="41"/>
        <end position="337"/>
    </location>
</feature>
<evidence type="ECO:0000256" key="2">
    <source>
        <dbReference type="ARBA" id="ARBA00010730"/>
    </source>
</evidence>